<dbReference type="PANTHER" id="PTHR31642:SF294">
    <property type="entry name" value="ACETYLTRANSFERASE MATC1"/>
    <property type="match status" value="1"/>
</dbReference>
<dbReference type="InterPro" id="IPR050317">
    <property type="entry name" value="Plant_Fungal_Acyltransferase"/>
</dbReference>
<dbReference type="GO" id="GO:0016747">
    <property type="term" value="F:acyltransferase activity, transferring groups other than amino-acyl groups"/>
    <property type="evidence" value="ECO:0007669"/>
    <property type="project" value="TreeGrafter"/>
</dbReference>
<sequence length="570" mass="62303">MGCFSNNNARKKSKGDDPTMEYYPLGVLDVRANAGFIPVVLMRFNDVLEGDKLRDALTRLLQTGDWRKLAGRFVADPTDKKLCRVEVPRDPKRIGTAEWPAVEYSNAHFDVCIDDHPLGRKIPAANQDLKAQAGIQEFASFWKEPWAPKIQTVQCYIRHGRKPVSLRVTTFADATLVGVSWMHVVMDGLAFKAFMTAWTLSLAGRLDEVKPVSRAHEDVLKPLYEADTAAASVASSVALDKEKSSGTITPEDANDVHDAASRIPREPYALADKSISGWSRTIVFLRFMVYLLLQPGATSRTLVLPPAFLAELREEAERGLPPVDSKDGSRPFVSDGDILCAWLTRLVAQSHGWRGPIMQLNLVDLRSRVPGVFDPQAVYLQNMCIPAITLLDAGALPSAGAARSTPQSSPSVLGSWAAEIRGSIAQQATPGQLRAFYRRVLPKPLGEGASCIMGGPKTSITCVSNWVKAKFILETDFSPAVVPATRSVVNMAAAKEIDVEAGLAPPPTPSGKMVGMLSGQFHNARTNRDTTTLVGKDHQGNYWLSLFLAKGVVKTVEKHIERAEQARARR</sequence>
<dbReference type="OrthoDB" id="21502at2759"/>
<dbReference type="PANTHER" id="PTHR31642">
    <property type="entry name" value="TRICHOTHECENE 3-O-ACETYLTRANSFERASE"/>
    <property type="match status" value="1"/>
</dbReference>
<gene>
    <name evidence="1" type="ORF">B0I36DRAFT_360317</name>
</gene>
<reference evidence="1" key="1">
    <citation type="journal article" date="2021" name="Nat. Commun.">
        <title>Genetic determinants of endophytism in the Arabidopsis root mycobiome.</title>
        <authorList>
            <person name="Mesny F."/>
            <person name="Miyauchi S."/>
            <person name="Thiergart T."/>
            <person name="Pickel B."/>
            <person name="Atanasova L."/>
            <person name="Karlsson M."/>
            <person name="Huettel B."/>
            <person name="Barry K.W."/>
            <person name="Haridas S."/>
            <person name="Chen C."/>
            <person name="Bauer D."/>
            <person name="Andreopoulos W."/>
            <person name="Pangilinan J."/>
            <person name="LaButti K."/>
            <person name="Riley R."/>
            <person name="Lipzen A."/>
            <person name="Clum A."/>
            <person name="Drula E."/>
            <person name="Henrissat B."/>
            <person name="Kohler A."/>
            <person name="Grigoriev I.V."/>
            <person name="Martin F.M."/>
            <person name="Hacquard S."/>
        </authorList>
    </citation>
    <scope>NUCLEOTIDE SEQUENCE</scope>
    <source>
        <strain evidence="1">MPI-CAGE-CH-0230</strain>
    </source>
</reference>
<name>A0A9P8YD34_9PEZI</name>
<dbReference type="EMBL" id="JAGTJQ010000003">
    <property type="protein sequence ID" value="KAH7034848.1"/>
    <property type="molecule type" value="Genomic_DNA"/>
</dbReference>
<dbReference type="Gene3D" id="3.30.559.10">
    <property type="entry name" value="Chloramphenicol acetyltransferase-like domain"/>
    <property type="match status" value="2"/>
</dbReference>
<evidence type="ECO:0000313" key="2">
    <source>
        <dbReference type="Proteomes" id="UP000756346"/>
    </source>
</evidence>
<keyword evidence="2" id="KW-1185">Reference proteome</keyword>
<evidence type="ECO:0000313" key="1">
    <source>
        <dbReference type="EMBL" id="KAH7034848.1"/>
    </source>
</evidence>
<dbReference type="Proteomes" id="UP000756346">
    <property type="component" value="Unassembled WGS sequence"/>
</dbReference>
<organism evidence="1 2">
    <name type="scientific">Microdochium trichocladiopsis</name>
    <dbReference type="NCBI Taxonomy" id="1682393"/>
    <lineage>
        <taxon>Eukaryota</taxon>
        <taxon>Fungi</taxon>
        <taxon>Dikarya</taxon>
        <taxon>Ascomycota</taxon>
        <taxon>Pezizomycotina</taxon>
        <taxon>Sordariomycetes</taxon>
        <taxon>Xylariomycetidae</taxon>
        <taxon>Xylariales</taxon>
        <taxon>Microdochiaceae</taxon>
        <taxon>Microdochium</taxon>
    </lineage>
</organism>
<dbReference type="InterPro" id="IPR023213">
    <property type="entry name" value="CAT-like_dom_sf"/>
</dbReference>
<proteinExistence type="predicted"/>
<accession>A0A9P8YD34</accession>
<dbReference type="RefSeq" id="XP_046014941.1">
    <property type="nucleotide sequence ID" value="XM_046158285.1"/>
</dbReference>
<protein>
    <submittedName>
        <fullName evidence="1">Uncharacterized protein</fullName>
    </submittedName>
</protein>
<dbReference type="GeneID" id="70187831"/>
<comment type="caution">
    <text evidence="1">The sequence shown here is derived from an EMBL/GenBank/DDBJ whole genome shotgun (WGS) entry which is preliminary data.</text>
</comment>
<dbReference type="AlphaFoldDB" id="A0A9P8YD34"/>